<organism evidence="5 6">
    <name type="scientific">Artemisia annua</name>
    <name type="common">Sweet wormwood</name>
    <dbReference type="NCBI Taxonomy" id="35608"/>
    <lineage>
        <taxon>Eukaryota</taxon>
        <taxon>Viridiplantae</taxon>
        <taxon>Streptophyta</taxon>
        <taxon>Embryophyta</taxon>
        <taxon>Tracheophyta</taxon>
        <taxon>Spermatophyta</taxon>
        <taxon>Magnoliopsida</taxon>
        <taxon>eudicotyledons</taxon>
        <taxon>Gunneridae</taxon>
        <taxon>Pentapetalae</taxon>
        <taxon>asterids</taxon>
        <taxon>campanulids</taxon>
        <taxon>Asterales</taxon>
        <taxon>Asteraceae</taxon>
        <taxon>Asteroideae</taxon>
        <taxon>Anthemideae</taxon>
        <taxon>Artemisiinae</taxon>
        <taxon>Artemisia</taxon>
    </lineage>
</organism>
<dbReference type="EMBL" id="PKPP01002783">
    <property type="protein sequence ID" value="PWA73143.1"/>
    <property type="molecule type" value="Genomic_DNA"/>
</dbReference>
<dbReference type="PANTHER" id="PTHR31301">
    <property type="entry name" value="LOB DOMAIN-CONTAINING PROTEIN 4-RELATED"/>
    <property type="match status" value="1"/>
</dbReference>
<feature type="compositionally biased region" description="Low complexity" evidence="2">
    <location>
        <begin position="1"/>
        <end position="20"/>
    </location>
</feature>
<protein>
    <recommendedName>
        <fullName evidence="4">LOB domain-containing protein</fullName>
    </recommendedName>
</protein>
<comment type="caution">
    <text evidence="5">The sequence shown here is derived from an EMBL/GenBank/DDBJ whole genome shotgun (WGS) entry which is preliminary data.</text>
</comment>
<dbReference type="OrthoDB" id="1893065at2759"/>
<keyword evidence="6" id="KW-1185">Reference proteome</keyword>
<dbReference type="Proteomes" id="UP000245207">
    <property type="component" value="Unassembled WGS sequence"/>
</dbReference>
<dbReference type="STRING" id="35608.A0A2U1NI02"/>
<comment type="similarity">
    <text evidence="1">Belongs to the LOB domain-containing protein family.</text>
</comment>
<evidence type="ECO:0000256" key="2">
    <source>
        <dbReference type="SAM" id="MobiDB-lite"/>
    </source>
</evidence>
<feature type="domain" description="LOB" evidence="4">
    <location>
        <begin position="28"/>
        <end position="133"/>
    </location>
</feature>
<dbReference type="PANTHER" id="PTHR31301:SF186">
    <property type="entry name" value="OS09G0364100 PROTEIN"/>
    <property type="match status" value="1"/>
</dbReference>
<reference evidence="5 6" key="1">
    <citation type="journal article" date="2018" name="Mol. Plant">
        <title>The genome of Artemisia annua provides insight into the evolution of Asteraceae family and artemisinin biosynthesis.</title>
        <authorList>
            <person name="Shen Q."/>
            <person name="Zhang L."/>
            <person name="Liao Z."/>
            <person name="Wang S."/>
            <person name="Yan T."/>
            <person name="Shi P."/>
            <person name="Liu M."/>
            <person name="Fu X."/>
            <person name="Pan Q."/>
            <person name="Wang Y."/>
            <person name="Lv Z."/>
            <person name="Lu X."/>
            <person name="Zhang F."/>
            <person name="Jiang W."/>
            <person name="Ma Y."/>
            <person name="Chen M."/>
            <person name="Hao X."/>
            <person name="Li L."/>
            <person name="Tang Y."/>
            <person name="Lv G."/>
            <person name="Zhou Y."/>
            <person name="Sun X."/>
            <person name="Brodelius P.E."/>
            <person name="Rose J.K.C."/>
            <person name="Tang K."/>
        </authorList>
    </citation>
    <scope>NUCLEOTIDE SEQUENCE [LARGE SCALE GENOMIC DNA]</scope>
    <source>
        <strain evidence="6">cv. Huhao1</strain>
        <tissue evidence="5">Leaf</tissue>
    </source>
</reference>
<evidence type="ECO:0000313" key="5">
    <source>
        <dbReference type="EMBL" id="PWA73143.1"/>
    </source>
</evidence>
<evidence type="ECO:0000256" key="3">
    <source>
        <dbReference type="SAM" id="Phobius"/>
    </source>
</evidence>
<feature type="transmembrane region" description="Helical" evidence="3">
    <location>
        <begin position="313"/>
        <end position="334"/>
    </location>
</feature>
<proteinExistence type="inferred from homology"/>
<name>A0A2U1NI02_ARTAN</name>
<gene>
    <name evidence="5" type="ORF">CTI12_AA263120</name>
</gene>
<feature type="region of interest" description="Disordered" evidence="2">
    <location>
        <begin position="1"/>
        <end position="21"/>
    </location>
</feature>
<keyword evidence="3" id="KW-0812">Transmembrane</keyword>
<dbReference type="Pfam" id="PF03195">
    <property type="entry name" value="LOB"/>
    <property type="match status" value="2"/>
</dbReference>
<evidence type="ECO:0000259" key="4">
    <source>
        <dbReference type="PROSITE" id="PS50891"/>
    </source>
</evidence>
<feature type="domain" description="LOB" evidence="4">
    <location>
        <begin position="152"/>
        <end position="254"/>
    </location>
</feature>
<evidence type="ECO:0000313" key="6">
    <source>
        <dbReference type="Proteomes" id="UP000245207"/>
    </source>
</evidence>
<dbReference type="InterPro" id="IPR004883">
    <property type="entry name" value="LOB"/>
</dbReference>
<keyword evidence="3" id="KW-1133">Transmembrane helix</keyword>
<evidence type="ECO:0000256" key="1">
    <source>
        <dbReference type="ARBA" id="ARBA00005474"/>
    </source>
</evidence>
<keyword evidence="3" id="KW-0472">Membrane</keyword>
<dbReference type="AlphaFoldDB" id="A0A2U1NI02"/>
<dbReference type="PROSITE" id="PS50891">
    <property type="entry name" value="LOB"/>
    <property type="match status" value="2"/>
</dbReference>
<sequence length="335" mass="38031">MSTQNNHPKNHNDNNNNQPPSRKCSSNPACAACSFHNTRCPPGCILAPYFPQAQDDIQIQVQNVHALFGFHNIRKMLTNIDDETRRDDAMTSLMYEADARGRDPIGGCHRIVCALQGQYTGARRELEFVTQLNALCKGMYGSAEQKQDIVNDQFKACRHLRRKCGPDCIFAPYFPLSQKEQFQNAHKLFGVSFIKRAMERINGREHRDDAMASIKYEADARARDPVGGCCRIVLELDQQLREAEDELKFVKQLLAFYKPVVDVTMLFEDFVFKFEFKEPNEQSSHVVLIFECDKVLCKFSAPDAGVLVNGSEFVAAVFWQCSAGVVGLFWLFLLL</sequence>
<accession>A0A2U1NI02</accession>